<evidence type="ECO:0000256" key="5">
    <source>
        <dbReference type="SAM" id="MobiDB-lite"/>
    </source>
</evidence>
<name>A0A1D6FY36_MAIZE</name>
<dbReference type="InterPro" id="IPR044159">
    <property type="entry name" value="IQM"/>
</dbReference>
<organism evidence="6">
    <name type="scientific">Zea mays</name>
    <name type="common">Maize</name>
    <dbReference type="NCBI Taxonomy" id="4577"/>
    <lineage>
        <taxon>Eukaryota</taxon>
        <taxon>Viridiplantae</taxon>
        <taxon>Streptophyta</taxon>
        <taxon>Embryophyta</taxon>
        <taxon>Tracheophyta</taxon>
        <taxon>Spermatophyta</taxon>
        <taxon>Magnoliopsida</taxon>
        <taxon>Liliopsida</taxon>
        <taxon>Poales</taxon>
        <taxon>Poaceae</taxon>
        <taxon>PACMAD clade</taxon>
        <taxon>Panicoideae</taxon>
        <taxon>Andropogonodae</taxon>
        <taxon>Andropogoneae</taxon>
        <taxon>Tripsacinae</taxon>
        <taxon>Zea</taxon>
    </lineage>
</organism>
<dbReference type="AlphaFoldDB" id="A0A1D6FY36"/>
<evidence type="ECO:0000256" key="3">
    <source>
        <dbReference type="ARBA" id="ARBA00022490"/>
    </source>
</evidence>
<feature type="region of interest" description="Disordered" evidence="5">
    <location>
        <begin position="266"/>
        <end position="363"/>
    </location>
</feature>
<dbReference type="PANTHER" id="PTHR31250">
    <property type="entry name" value="IQ DOMAIN-CONTAINING PROTEIN IQM3"/>
    <property type="match status" value="1"/>
</dbReference>
<evidence type="ECO:0000256" key="1">
    <source>
        <dbReference type="ARBA" id="ARBA00004123"/>
    </source>
</evidence>
<keyword evidence="4" id="KW-0539">Nucleus</keyword>
<feature type="region of interest" description="Disordered" evidence="5">
    <location>
        <begin position="14"/>
        <end position="45"/>
    </location>
</feature>
<keyword evidence="3" id="KW-0963">Cytoplasm</keyword>
<comment type="subcellular location">
    <subcellularLocation>
        <location evidence="2">Cytoplasm</location>
    </subcellularLocation>
    <subcellularLocation>
        <location evidence="1">Nucleus</location>
    </subcellularLocation>
</comment>
<reference evidence="6" key="1">
    <citation type="submission" date="2015-12" db="EMBL/GenBank/DDBJ databases">
        <title>Update maize B73 reference genome by single molecule sequencing technologies.</title>
        <authorList>
            <consortium name="Maize Genome Sequencing Project"/>
            <person name="Ware D."/>
        </authorList>
    </citation>
    <scope>NUCLEOTIDE SEQUENCE</scope>
    <source>
        <tissue evidence="6">Seedling</tissue>
    </source>
</reference>
<feature type="compositionally biased region" description="Basic residues" evidence="5">
    <location>
        <begin position="276"/>
        <end position="287"/>
    </location>
</feature>
<dbReference type="GO" id="GO:0005737">
    <property type="term" value="C:cytoplasm"/>
    <property type="evidence" value="ECO:0007669"/>
    <property type="project" value="UniProtKB-SubCell"/>
</dbReference>
<dbReference type="ExpressionAtlas" id="A0A1D6FY36">
    <property type="expression patterns" value="baseline and differential"/>
</dbReference>
<dbReference type="GO" id="GO:0005634">
    <property type="term" value="C:nucleus"/>
    <property type="evidence" value="ECO:0007669"/>
    <property type="project" value="UniProtKB-SubCell"/>
</dbReference>
<evidence type="ECO:0000256" key="2">
    <source>
        <dbReference type="ARBA" id="ARBA00004496"/>
    </source>
</evidence>
<evidence type="ECO:0000313" key="6">
    <source>
        <dbReference type="EMBL" id="AQK96258.1"/>
    </source>
</evidence>
<protein>
    <submittedName>
        <fullName evidence="6">Putative calmodulin-binding family protein</fullName>
    </submittedName>
</protein>
<feature type="compositionally biased region" description="Basic and acidic residues" evidence="5">
    <location>
        <begin position="235"/>
        <end position="246"/>
    </location>
</feature>
<sequence>MTLRLLNTEHNHLLHELGGGQPGRRRHQRRAPGDPRAAAAEPTAGGVRVPAQAMIEYISPRPRVELDQAATTLQKAYKGLRTRRSLADGAIVAEELWWKTVDSVYLNIKSISFFHEDRQETAASRWSRAGKRVAKVGKGLCKDDKAQKLALQHWLEAIDPRHRYTTSGARAPAASPSSTGWMSAKAETCITRNAHEASSTHSSSCTSDQYVRAEREGGVRSRRGGRPAAVQAKRRSGEHERGVQVDLRAEHQQVAVRRAEAQGQVPALELPVRGSHLGRRQAGRQGRRPQGDMALQRPLPPDRGELQGVHRLPGGQQRGSRQRQAMLGGRRRVPVVQEAGGGGPRRAAGSRGGPSPSGHRRSC</sequence>
<feature type="compositionally biased region" description="Low complexity" evidence="5">
    <location>
        <begin position="314"/>
        <end position="324"/>
    </location>
</feature>
<evidence type="ECO:0000256" key="4">
    <source>
        <dbReference type="ARBA" id="ARBA00023242"/>
    </source>
</evidence>
<dbReference type="PANTHER" id="PTHR31250:SF67">
    <property type="entry name" value="CALMODULIN-BINDING PROTEIN"/>
    <property type="match status" value="1"/>
</dbReference>
<proteinExistence type="predicted"/>
<dbReference type="EMBL" id="CM000784">
    <property type="protein sequence ID" value="AQK96258.1"/>
    <property type="molecule type" value="Genomic_DNA"/>
</dbReference>
<accession>A0A1D6FY36</accession>
<gene>
    <name evidence="6" type="ORF">ZEAMMB73_Zm00001d011228</name>
</gene>
<feature type="region of interest" description="Disordered" evidence="5">
    <location>
        <begin position="194"/>
        <end position="246"/>
    </location>
</feature>
<feature type="compositionally biased region" description="Low complexity" evidence="5">
    <location>
        <begin position="345"/>
        <end position="357"/>
    </location>
</feature>